<name>A0AAW7Z324_9ALTE</name>
<evidence type="ECO:0000313" key="3">
    <source>
        <dbReference type="EMBL" id="MDO6579220.1"/>
    </source>
</evidence>
<dbReference type="InterPro" id="IPR035093">
    <property type="entry name" value="RelE/ParE_toxin_dom_sf"/>
</dbReference>
<evidence type="ECO:0000313" key="4">
    <source>
        <dbReference type="Proteomes" id="UP000056750"/>
    </source>
</evidence>
<dbReference type="Proteomes" id="UP000056750">
    <property type="component" value="Chromosome"/>
</dbReference>
<dbReference type="EMBL" id="CP013926">
    <property type="protein sequence ID" value="AMJ75275.1"/>
    <property type="molecule type" value="Genomic_DNA"/>
</dbReference>
<dbReference type="KEGG" id="asq:AVL57_15670"/>
<evidence type="ECO:0000256" key="1">
    <source>
        <dbReference type="ARBA" id="ARBA00022649"/>
    </source>
</evidence>
<sequence length="95" mass="11039">MSDYKLSANAKEDLKRIYIFEFEHFGEQQADVHYDAFFDAFERIASNPNAYPSVDNIRAGYRRCPCGSDSIYFRIRNNIVEVMAIIGGQDTDMWL</sequence>
<accession>A0AAW7Z324</accession>
<reference evidence="2 4" key="1">
    <citation type="submission" date="2015-12" db="EMBL/GenBank/DDBJ databases">
        <title>Intraspecies pangenome expansion in the marine bacterium Alteromonas.</title>
        <authorList>
            <person name="Lopez-Perez M."/>
            <person name="Rodriguez-Valera F."/>
        </authorList>
    </citation>
    <scope>NUCLEOTIDE SEQUENCE [LARGE SCALE GENOMIC DNA]</scope>
    <source>
        <strain evidence="2 4">LMG 21861</strain>
    </source>
</reference>
<dbReference type="Proteomes" id="UP001170717">
    <property type="component" value="Unassembled WGS sequence"/>
</dbReference>
<keyword evidence="4" id="KW-1185">Reference proteome</keyword>
<protein>
    <submittedName>
        <fullName evidence="2">Plasmid stabilization protein</fullName>
    </submittedName>
    <submittedName>
        <fullName evidence="3">Type II toxin-antitoxin system RelE/ParE family toxin</fullName>
    </submittedName>
</protein>
<reference evidence="3" key="2">
    <citation type="submission" date="2023-07" db="EMBL/GenBank/DDBJ databases">
        <title>Genome content predicts the carbon catabolic preferences of heterotrophic bacteria.</title>
        <authorList>
            <person name="Gralka M."/>
        </authorList>
    </citation>
    <scope>NUCLEOTIDE SEQUENCE</scope>
    <source>
        <strain evidence="3">F2M12</strain>
    </source>
</reference>
<organism evidence="3 5">
    <name type="scientific">Alteromonas stellipolaris</name>
    <dbReference type="NCBI Taxonomy" id="233316"/>
    <lineage>
        <taxon>Bacteria</taxon>
        <taxon>Pseudomonadati</taxon>
        <taxon>Pseudomonadota</taxon>
        <taxon>Gammaproteobacteria</taxon>
        <taxon>Alteromonadales</taxon>
        <taxon>Alteromonadaceae</taxon>
        <taxon>Alteromonas/Salinimonas group</taxon>
        <taxon>Alteromonas</taxon>
    </lineage>
</organism>
<evidence type="ECO:0000313" key="5">
    <source>
        <dbReference type="Proteomes" id="UP001170717"/>
    </source>
</evidence>
<proteinExistence type="predicted"/>
<dbReference type="Gene3D" id="3.30.2310.20">
    <property type="entry name" value="RelE-like"/>
    <property type="match status" value="1"/>
</dbReference>
<keyword evidence="1" id="KW-1277">Toxin-antitoxin system</keyword>
<dbReference type="AlphaFoldDB" id="A0AAW7Z324"/>
<dbReference type="EMBL" id="JAUOQI010000016">
    <property type="protein sequence ID" value="MDO6579220.1"/>
    <property type="molecule type" value="Genomic_DNA"/>
</dbReference>
<evidence type="ECO:0000313" key="2">
    <source>
        <dbReference type="EMBL" id="AMJ75275.1"/>
    </source>
</evidence>
<dbReference type="Pfam" id="PF05016">
    <property type="entry name" value="ParE_toxin"/>
    <property type="match status" value="1"/>
</dbReference>
<gene>
    <name evidence="2" type="ORF">AVL57_15670</name>
    <name evidence="3" type="ORF">Q4527_17585</name>
</gene>
<dbReference type="InterPro" id="IPR007712">
    <property type="entry name" value="RelE/ParE_toxin"/>
</dbReference>
<dbReference type="RefSeq" id="WP_057790203.1">
    <property type="nucleotide sequence ID" value="NZ_CAXIBE010000017.1"/>
</dbReference>